<sequence>MDKHNLEKHSATFDESKEYKTRSGRTESPRAIFAALLFFSVFCSPVRTEKCPEPQQPLWCMFSSSLGQSSMSMNSSSSSSSSQLPAGLDVDRFCWSPSVDLPEPEPPSSCCMRLCFVRRFWNHTFTWKQGGEWSKWLLSNACSSLSSCEGEKAVRTRFDLRNGMSCTACRLNGSRSTNEPEQRIPSSAWQNRPERNAPGSAEKDEDNGGVLTARESDGEHAATVPAEEPRVERVAVARRQVGVVKVRGRRVRREGLAGLGVGERGRLELRGQEVLVVGGLHHFRRRPLSSDGGGGPPADGCCGCAGGGGGCDEGLTGKGRTRPGGRPGTTIGPTEPGGGGPPWPSDIPGAEDPGPEGPGGAGGEAGGEGLRGRLSESGPGPEELTGGERRDWSASRERTLAWLPSRLWGLSGSRLSVEEPSGLGERWGSRCSIGWPPSGLAVCDGGGDGGDFGVVLPTIESMLKPIRGCRVGILLRLAEASAD</sequence>
<feature type="region of interest" description="Disordered" evidence="1">
    <location>
        <begin position="315"/>
        <end position="394"/>
    </location>
</feature>
<dbReference type="AlphaFoldDB" id="A0A182J9X8"/>
<evidence type="ECO:0000313" key="2">
    <source>
        <dbReference type="EnsemblMetazoa" id="AATE014125-PA.1"/>
    </source>
</evidence>
<feature type="compositionally biased region" description="Polar residues" evidence="1">
    <location>
        <begin position="173"/>
        <end position="190"/>
    </location>
</feature>
<feature type="region of interest" description="Disordered" evidence="1">
    <location>
        <begin position="171"/>
        <end position="227"/>
    </location>
</feature>
<feature type="region of interest" description="Disordered" evidence="1">
    <location>
        <begin position="1"/>
        <end position="24"/>
    </location>
</feature>
<organism evidence="2">
    <name type="scientific">Anopheles atroparvus</name>
    <name type="common">European mosquito</name>
    <dbReference type="NCBI Taxonomy" id="41427"/>
    <lineage>
        <taxon>Eukaryota</taxon>
        <taxon>Metazoa</taxon>
        <taxon>Ecdysozoa</taxon>
        <taxon>Arthropoda</taxon>
        <taxon>Hexapoda</taxon>
        <taxon>Insecta</taxon>
        <taxon>Pterygota</taxon>
        <taxon>Neoptera</taxon>
        <taxon>Endopterygota</taxon>
        <taxon>Diptera</taxon>
        <taxon>Nematocera</taxon>
        <taxon>Culicoidea</taxon>
        <taxon>Culicidae</taxon>
        <taxon>Anophelinae</taxon>
        <taxon>Anopheles</taxon>
    </lineage>
</organism>
<accession>A0A182J9X8</accession>
<feature type="compositionally biased region" description="Gly residues" evidence="1">
    <location>
        <begin position="357"/>
        <end position="369"/>
    </location>
</feature>
<dbReference type="VEuPathDB" id="VectorBase:AATE014125"/>
<dbReference type="EnsemblMetazoa" id="AATE014125-RA">
    <property type="protein sequence ID" value="AATE014125-PA.1"/>
    <property type="gene ID" value="AATE014125"/>
</dbReference>
<reference evidence="2" key="1">
    <citation type="submission" date="2022-08" db="UniProtKB">
        <authorList>
            <consortium name="EnsemblMetazoa"/>
        </authorList>
    </citation>
    <scope>IDENTIFICATION</scope>
    <source>
        <strain evidence="2">EBRO</strain>
    </source>
</reference>
<proteinExistence type="predicted"/>
<name>A0A182J9X8_ANOAO</name>
<evidence type="ECO:0000256" key="1">
    <source>
        <dbReference type="SAM" id="MobiDB-lite"/>
    </source>
</evidence>
<protein>
    <submittedName>
        <fullName evidence="2">Uncharacterized protein</fullName>
    </submittedName>
</protein>